<sequence>MLAVQSLAIVITDPQKTISTGEKCFPAALGVVDGTSVLRRLLSQLARAGVQRAMVLAQGTLGDIASDLGGELDGMELCLRALPTPNAGRLVDAATIKEIAHVDRDVLVFTENVVIEFELIERLLRLQDRNIAVVSKTHGRRSLRILADDALRLTAILPDRALGQDDASADSNLLGVYKFDPAFVRAIARNSRHRTHDDLEFFETALGIHAHPIHIMCAEPHQVKMVNDAVDLAAANFAFRSSSHEVSTVERTLGH</sequence>
<geneLocation type="plasmid" evidence="1 2">
    <name>unnamed</name>
</geneLocation>
<evidence type="ECO:0000313" key="2">
    <source>
        <dbReference type="Proteomes" id="UP001235547"/>
    </source>
</evidence>
<dbReference type="Proteomes" id="UP001235547">
    <property type="component" value="Plasmid unnamed"/>
</dbReference>
<accession>A0ABY8D359</accession>
<dbReference type="RefSeq" id="WP_280736232.1">
    <property type="nucleotide sequence ID" value="NZ_CP120369.1"/>
</dbReference>
<reference evidence="1 2" key="1">
    <citation type="submission" date="2023-03" db="EMBL/GenBank/DDBJ databases">
        <authorList>
            <person name="Kaur S."/>
            <person name="Espinosa-Saiz D."/>
            <person name="Velazquez E."/>
            <person name="Menendez E."/>
            <person name="diCenzo G.C."/>
        </authorList>
    </citation>
    <scope>NUCLEOTIDE SEQUENCE [LARGE SCALE GENOMIC DNA]</scope>
    <source>
        <strain evidence="1 2">LMG 27395</strain>
        <plasmid evidence="1 2">unnamed</plasmid>
    </source>
</reference>
<organism evidence="1 2">
    <name type="scientific">Sinorhizobium numidicum</name>
    <dbReference type="NCBI Taxonomy" id="680248"/>
    <lineage>
        <taxon>Bacteria</taxon>
        <taxon>Pseudomonadati</taxon>
        <taxon>Pseudomonadota</taxon>
        <taxon>Alphaproteobacteria</taxon>
        <taxon>Hyphomicrobiales</taxon>
        <taxon>Rhizobiaceae</taxon>
        <taxon>Sinorhizobium/Ensifer group</taxon>
        <taxon>Sinorhizobium</taxon>
    </lineage>
</organism>
<evidence type="ECO:0000313" key="1">
    <source>
        <dbReference type="EMBL" id="WEX85321.1"/>
    </source>
</evidence>
<keyword evidence="1" id="KW-0614">Plasmid</keyword>
<proteinExistence type="predicted"/>
<name>A0ABY8D359_9HYPH</name>
<protein>
    <submittedName>
        <fullName evidence="1">Uncharacterized protein</fullName>
    </submittedName>
</protein>
<keyword evidence="2" id="KW-1185">Reference proteome</keyword>
<gene>
    <name evidence="1" type="ORF">PYH38_006214</name>
</gene>
<dbReference type="EMBL" id="CP120372">
    <property type="protein sequence ID" value="WEX85321.1"/>
    <property type="molecule type" value="Genomic_DNA"/>
</dbReference>